<proteinExistence type="predicted"/>
<sequence length="60" mass="6446">MNFQVTNIELNVGSIEVGRVTLSSLFIIGDAETIRMGSLFDTPPETLVVGPDLVPITRAT</sequence>
<reference evidence="2" key="1">
    <citation type="journal article" date="2019" name="Int. J. Syst. Evol. Microbiol.">
        <title>The Global Catalogue of Microorganisms (GCM) 10K type strain sequencing project: providing services to taxonomists for standard genome sequencing and annotation.</title>
        <authorList>
            <consortium name="The Broad Institute Genomics Platform"/>
            <consortium name="The Broad Institute Genome Sequencing Center for Infectious Disease"/>
            <person name="Wu L."/>
            <person name="Ma J."/>
        </authorList>
    </citation>
    <scope>NUCLEOTIDE SEQUENCE [LARGE SCALE GENOMIC DNA]</scope>
    <source>
        <strain evidence="2">NBRC 106396</strain>
    </source>
</reference>
<accession>A0ABW2NUL3</accession>
<dbReference type="EMBL" id="JBHTCP010000052">
    <property type="protein sequence ID" value="MFC7373572.1"/>
    <property type="molecule type" value="Genomic_DNA"/>
</dbReference>
<evidence type="ECO:0000313" key="2">
    <source>
        <dbReference type="Proteomes" id="UP001596549"/>
    </source>
</evidence>
<evidence type="ECO:0000313" key="1">
    <source>
        <dbReference type="EMBL" id="MFC7373572.1"/>
    </source>
</evidence>
<comment type="caution">
    <text evidence="1">The sequence shown here is derived from an EMBL/GenBank/DDBJ whole genome shotgun (WGS) entry which is preliminary data.</text>
</comment>
<keyword evidence="2" id="KW-1185">Reference proteome</keyword>
<gene>
    <name evidence="1" type="ORF">ACFQPF_18165</name>
</gene>
<protein>
    <submittedName>
        <fullName evidence="1">Spore gernimation protein GerPD</fullName>
    </submittedName>
</protein>
<name>A0ABW2NUL3_9BACL</name>
<organism evidence="1 2">
    <name type="scientific">Fictibacillus iocasae</name>
    <dbReference type="NCBI Taxonomy" id="2715437"/>
    <lineage>
        <taxon>Bacteria</taxon>
        <taxon>Bacillati</taxon>
        <taxon>Bacillota</taxon>
        <taxon>Bacilli</taxon>
        <taxon>Bacillales</taxon>
        <taxon>Fictibacillaceae</taxon>
        <taxon>Fictibacillus</taxon>
    </lineage>
</organism>
<dbReference type="Proteomes" id="UP001596549">
    <property type="component" value="Unassembled WGS sequence"/>
</dbReference>
<dbReference type="RefSeq" id="WP_379751633.1">
    <property type="nucleotide sequence ID" value="NZ_JBHTCP010000052.1"/>
</dbReference>